<evidence type="ECO:0000259" key="4">
    <source>
        <dbReference type="Pfam" id="PF03466"/>
    </source>
</evidence>
<evidence type="ECO:0000256" key="2">
    <source>
        <dbReference type="ARBA" id="ARBA00023125"/>
    </source>
</evidence>
<dbReference type="PANTHER" id="PTHR30579">
    <property type="entry name" value="TRANSCRIPTIONAL REGULATOR"/>
    <property type="match status" value="1"/>
</dbReference>
<evidence type="ECO:0000256" key="1">
    <source>
        <dbReference type="ARBA" id="ARBA00023015"/>
    </source>
</evidence>
<dbReference type="Gene3D" id="3.40.190.290">
    <property type="match status" value="1"/>
</dbReference>
<accession>A0A6I3LAD7</accession>
<name>A0A6I3LAD7_9NOCA</name>
<dbReference type="GO" id="GO:0003677">
    <property type="term" value="F:DNA binding"/>
    <property type="evidence" value="ECO:0007669"/>
    <property type="project" value="UniProtKB-KW"/>
</dbReference>
<dbReference type="SUPFAM" id="SSF53850">
    <property type="entry name" value="Periplasmic binding protein-like II"/>
    <property type="match status" value="1"/>
</dbReference>
<dbReference type="PANTHER" id="PTHR30579:SF2">
    <property type="entry name" value="HTH-TYPE TRANSCRIPTIONAL REGULATOR ARGP"/>
    <property type="match status" value="1"/>
</dbReference>
<reference evidence="5 6" key="1">
    <citation type="submission" date="2019-11" db="EMBL/GenBank/DDBJ databases">
        <title>Nocardia sp. nov. CT2-14 isolated from soil.</title>
        <authorList>
            <person name="Kanchanasin P."/>
            <person name="Tanasupawat S."/>
            <person name="Yuki M."/>
            <person name="Kudo T."/>
        </authorList>
    </citation>
    <scope>NUCLEOTIDE SEQUENCE [LARGE SCALE GENOMIC DNA]</scope>
    <source>
        <strain evidence="5 6">CT2-14</strain>
    </source>
</reference>
<protein>
    <submittedName>
        <fullName evidence="5">ArgP/LysG family DNA-binding transcriptional regulator</fullName>
    </submittedName>
</protein>
<organism evidence="5 6">
    <name type="scientific">Nocardia aurantiaca</name>
    <dbReference type="NCBI Taxonomy" id="2675850"/>
    <lineage>
        <taxon>Bacteria</taxon>
        <taxon>Bacillati</taxon>
        <taxon>Actinomycetota</taxon>
        <taxon>Actinomycetes</taxon>
        <taxon>Mycobacteriales</taxon>
        <taxon>Nocardiaceae</taxon>
        <taxon>Nocardia</taxon>
    </lineage>
</organism>
<dbReference type="InterPro" id="IPR050176">
    <property type="entry name" value="LTTR"/>
</dbReference>
<proteinExistence type="predicted"/>
<keyword evidence="3" id="KW-0804">Transcription</keyword>
<dbReference type="AlphaFoldDB" id="A0A6I3LAD7"/>
<comment type="caution">
    <text evidence="5">The sequence shown here is derived from an EMBL/GenBank/DDBJ whole genome shotgun (WGS) entry which is preliminary data.</text>
</comment>
<dbReference type="NCBIfam" id="NF002964">
    <property type="entry name" value="PRK03635.1"/>
    <property type="match status" value="1"/>
</dbReference>
<evidence type="ECO:0000313" key="5">
    <source>
        <dbReference type="EMBL" id="MTE16809.1"/>
    </source>
</evidence>
<dbReference type="GO" id="GO:0003700">
    <property type="term" value="F:DNA-binding transcription factor activity"/>
    <property type="evidence" value="ECO:0007669"/>
    <property type="project" value="TreeGrafter"/>
</dbReference>
<feature type="domain" description="LysR substrate-binding" evidence="4">
    <location>
        <begin position="58"/>
        <end position="230"/>
    </location>
</feature>
<dbReference type="Pfam" id="PF03466">
    <property type="entry name" value="LysR_substrate"/>
    <property type="match status" value="1"/>
</dbReference>
<evidence type="ECO:0000313" key="6">
    <source>
        <dbReference type="Proteomes" id="UP000432464"/>
    </source>
</evidence>
<gene>
    <name evidence="5" type="ORF">GLP40_29160</name>
</gene>
<keyword evidence="6" id="KW-1185">Reference proteome</keyword>
<evidence type="ECO:0000256" key="3">
    <source>
        <dbReference type="ARBA" id="ARBA00023163"/>
    </source>
</evidence>
<dbReference type="InterPro" id="IPR005119">
    <property type="entry name" value="LysR_subst-bd"/>
</dbReference>
<keyword evidence="2 5" id="KW-0238">DNA-binding</keyword>
<dbReference type="EMBL" id="WMBB01000016">
    <property type="protein sequence ID" value="MTE16809.1"/>
    <property type="molecule type" value="Genomic_DNA"/>
</dbReference>
<keyword evidence="1" id="KW-0805">Transcription regulation</keyword>
<dbReference type="Proteomes" id="UP000432464">
    <property type="component" value="Unassembled WGS sequence"/>
</dbReference>
<sequence length="259" mass="27831">MLSSGPAGTLWSSGPARPTQAGQVLSRLAQQLVLLTADANAALREGTGAIDRGTTMVRVSLAINADSVSTWFQPVISQLARERSVLLDLHIEDQDHTETLLRRGDVMAAVTTSNTPASGCSIEPLGAMTYSVVCAPSLLHGLPPGQVDVSKLPMVRFDLKDDLQHAYLRMIGAVREPPIHYIPSNREFLSAVQLGLGWGALPDGQISQDLADGRLVSLDPDNTVQTPLFLHRWRFPSATLDRVTEIVRCAARAALPAAK</sequence>